<dbReference type="PANTHER" id="PTHR10133">
    <property type="entry name" value="DNA POLYMERASE I"/>
    <property type="match status" value="1"/>
</dbReference>
<dbReference type="NCBIfam" id="NF011538">
    <property type="entry name" value="PRK14975.1-1"/>
    <property type="match status" value="1"/>
</dbReference>
<dbReference type="Gene3D" id="3.30.70.370">
    <property type="match status" value="1"/>
</dbReference>
<proteinExistence type="predicted"/>
<feature type="compositionally biased region" description="Low complexity" evidence="4">
    <location>
        <begin position="578"/>
        <end position="589"/>
    </location>
</feature>
<gene>
    <name evidence="6" type="ORF">NGB36_30355</name>
</gene>
<name>A0ABT1Q5V8_9ACTN</name>
<dbReference type="Gene3D" id="1.10.150.20">
    <property type="entry name" value="5' to 3' exonuclease, C-terminal subdomain"/>
    <property type="match status" value="1"/>
</dbReference>
<feature type="region of interest" description="Disordered" evidence="4">
    <location>
        <begin position="427"/>
        <end position="460"/>
    </location>
</feature>
<evidence type="ECO:0000256" key="3">
    <source>
        <dbReference type="ARBA" id="ARBA00049244"/>
    </source>
</evidence>
<reference evidence="6" key="1">
    <citation type="submission" date="2022-06" db="EMBL/GenBank/DDBJ databases">
        <title>Draft genome sequence of Streptomyces sp. RB6PN25 isolated from peat swamp forest in Thailand.</title>
        <authorList>
            <person name="Duangmal K."/>
            <person name="Klaysubun C."/>
        </authorList>
    </citation>
    <scope>NUCLEOTIDE SEQUENCE</scope>
    <source>
        <strain evidence="6">RB6PN25</strain>
    </source>
</reference>
<keyword evidence="7" id="KW-1185">Reference proteome</keyword>
<feature type="region of interest" description="Disordered" evidence="4">
    <location>
        <begin position="570"/>
        <end position="589"/>
    </location>
</feature>
<sequence length="589" mass="62569">MPDPVGPGGRLQRLAEDGTPLGDPEAVSDLASAVAARETRPAGTPPRWVWASTDACYPGLLERRPTRPSRCHDVKLVESLLLGYEERHRQPRSLGAAWARLRGVTEPDDLPEPGEGAAAGLPVLFAADRHRLPPGADALEVLVAVHREQQRRIASVAHPERMRLLCAAESAGALAAVEMSHDGLPWSAAVHDELLTGLLGPRPSGGARPKLLAELAARFQEAIGSPVNPDSPAQVLPAFARAGVPLPSTRSWVLRESNHPAAELLLRYKELSRIHAAHGWAWREQWVRDGRFRPEYVVGGVVSGRWATRGGGALQIPRLLRSAVVADPGCRLVVADAGQLEPRVLAAMSGDQGLARAAAEGDLYAALARSAFDGDRGRAKIALLAAMYGQTRGEGGQLVAVLRRRYPDAMELVESAARTGEAGGVVRSRLGRTSPRPGPRWQQADGDEDGFGEGAGAGTRDEQRAARSWGRFTRNFVIQASAADWALAMLAALRRRLADLGEGREGHRAQLVFFQHDEIIVHAPAELSAAAAHAVGDAAEEARRLVFGATPVPFPLDTHVVECYADAKPGASGGPSGVGPSTVTSATLS</sequence>
<evidence type="ECO:0000256" key="1">
    <source>
        <dbReference type="ARBA" id="ARBA00012417"/>
    </source>
</evidence>
<accession>A0ABT1Q5V8</accession>
<dbReference type="GO" id="GO:0004527">
    <property type="term" value="F:exonuclease activity"/>
    <property type="evidence" value="ECO:0007669"/>
    <property type="project" value="UniProtKB-KW"/>
</dbReference>
<evidence type="ECO:0000256" key="2">
    <source>
        <dbReference type="ARBA" id="ARBA00022705"/>
    </source>
</evidence>
<keyword evidence="6" id="KW-0269">Exonuclease</keyword>
<organism evidence="6 7">
    <name type="scientific">Streptomyces humicola</name>
    <dbReference type="NCBI Taxonomy" id="2953240"/>
    <lineage>
        <taxon>Bacteria</taxon>
        <taxon>Bacillati</taxon>
        <taxon>Actinomycetota</taxon>
        <taxon>Actinomycetes</taxon>
        <taxon>Kitasatosporales</taxon>
        <taxon>Streptomycetaceae</taxon>
        <taxon>Streptomyces</taxon>
    </lineage>
</organism>
<dbReference type="EC" id="2.7.7.7" evidence="1"/>
<dbReference type="RefSeq" id="WP_255923839.1">
    <property type="nucleotide sequence ID" value="NZ_JANFNG010000041.1"/>
</dbReference>
<dbReference type="CDD" id="cd06444">
    <property type="entry name" value="DNA_pol_A"/>
    <property type="match status" value="1"/>
</dbReference>
<evidence type="ECO:0000313" key="7">
    <source>
        <dbReference type="Proteomes" id="UP001057702"/>
    </source>
</evidence>
<comment type="caution">
    <text evidence="6">The sequence shown here is derived from an EMBL/GenBank/DDBJ whole genome shotgun (WGS) entry which is preliminary data.</text>
</comment>
<evidence type="ECO:0000313" key="6">
    <source>
        <dbReference type="EMBL" id="MCQ4084760.1"/>
    </source>
</evidence>
<evidence type="ECO:0000256" key="4">
    <source>
        <dbReference type="SAM" id="MobiDB-lite"/>
    </source>
</evidence>
<dbReference type="SUPFAM" id="SSF56672">
    <property type="entry name" value="DNA/RNA polymerases"/>
    <property type="match status" value="1"/>
</dbReference>
<keyword evidence="6" id="KW-0378">Hydrolase</keyword>
<dbReference type="InterPro" id="IPR001098">
    <property type="entry name" value="DNA-dir_DNA_pol_A_palm_dom"/>
</dbReference>
<evidence type="ECO:0000259" key="5">
    <source>
        <dbReference type="SMART" id="SM00482"/>
    </source>
</evidence>
<dbReference type="PANTHER" id="PTHR10133:SF27">
    <property type="entry name" value="DNA POLYMERASE NU"/>
    <property type="match status" value="1"/>
</dbReference>
<feature type="region of interest" description="Disordered" evidence="4">
    <location>
        <begin position="1"/>
        <end position="25"/>
    </location>
</feature>
<dbReference type="SMART" id="SM00482">
    <property type="entry name" value="POLAc"/>
    <property type="match status" value="1"/>
</dbReference>
<dbReference type="Pfam" id="PF00476">
    <property type="entry name" value="DNA_pol_A"/>
    <property type="match status" value="1"/>
</dbReference>
<keyword evidence="6" id="KW-0540">Nuclease</keyword>
<dbReference type="InterPro" id="IPR002298">
    <property type="entry name" value="DNA_polymerase_A"/>
</dbReference>
<protein>
    <recommendedName>
        <fullName evidence="1">DNA-directed DNA polymerase</fullName>
        <ecNumber evidence="1">2.7.7.7</ecNumber>
    </recommendedName>
</protein>
<keyword evidence="2" id="KW-0235">DNA replication</keyword>
<dbReference type="InterPro" id="IPR043502">
    <property type="entry name" value="DNA/RNA_pol_sf"/>
</dbReference>
<dbReference type="Proteomes" id="UP001057702">
    <property type="component" value="Unassembled WGS sequence"/>
</dbReference>
<dbReference type="EMBL" id="JANFNG010000041">
    <property type="protein sequence ID" value="MCQ4084760.1"/>
    <property type="molecule type" value="Genomic_DNA"/>
</dbReference>
<comment type="catalytic activity">
    <reaction evidence="3">
        <text>DNA(n) + a 2'-deoxyribonucleoside 5'-triphosphate = DNA(n+1) + diphosphate</text>
        <dbReference type="Rhea" id="RHEA:22508"/>
        <dbReference type="Rhea" id="RHEA-COMP:17339"/>
        <dbReference type="Rhea" id="RHEA-COMP:17340"/>
        <dbReference type="ChEBI" id="CHEBI:33019"/>
        <dbReference type="ChEBI" id="CHEBI:61560"/>
        <dbReference type="ChEBI" id="CHEBI:173112"/>
        <dbReference type="EC" id="2.7.7.7"/>
    </reaction>
</comment>
<feature type="domain" description="DNA-directed DNA polymerase family A palm" evidence="5">
    <location>
        <begin position="317"/>
        <end position="527"/>
    </location>
</feature>